<accession>A0A837DC87</accession>
<dbReference type="AlphaFoldDB" id="A0A837DC87"/>
<evidence type="ECO:0008006" key="4">
    <source>
        <dbReference type="Google" id="ProtNLM"/>
    </source>
</evidence>
<evidence type="ECO:0000313" key="2">
    <source>
        <dbReference type="EMBL" id="KHF45100.1"/>
    </source>
</evidence>
<evidence type="ECO:0000313" key="3">
    <source>
        <dbReference type="Proteomes" id="UP000030848"/>
    </source>
</evidence>
<dbReference type="OrthoDB" id="9856795at2"/>
<comment type="caution">
    <text evidence="2">The sequence shown here is derived from an EMBL/GenBank/DDBJ whole genome shotgun (WGS) entry which is preliminary data.</text>
</comment>
<keyword evidence="1" id="KW-1133">Transmembrane helix</keyword>
<name>A0A837DC87_9PSEU</name>
<gene>
    <name evidence="2" type="ORF">MINT15_19820</name>
</gene>
<keyword evidence="1" id="KW-0472">Membrane</keyword>
<dbReference type="Proteomes" id="UP000030848">
    <property type="component" value="Unassembled WGS sequence"/>
</dbReference>
<feature type="transmembrane region" description="Helical" evidence="1">
    <location>
        <begin position="6"/>
        <end position="24"/>
    </location>
</feature>
<feature type="transmembrane region" description="Helical" evidence="1">
    <location>
        <begin position="252"/>
        <end position="274"/>
    </location>
</feature>
<feature type="transmembrane region" description="Helical" evidence="1">
    <location>
        <begin position="102"/>
        <end position="123"/>
    </location>
</feature>
<evidence type="ECO:0000256" key="1">
    <source>
        <dbReference type="SAM" id="Phobius"/>
    </source>
</evidence>
<feature type="transmembrane region" description="Helical" evidence="1">
    <location>
        <begin position="135"/>
        <end position="157"/>
    </location>
</feature>
<dbReference type="EMBL" id="JRZE01000003">
    <property type="protein sequence ID" value="KHF45100.1"/>
    <property type="molecule type" value="Genomic_DNA"/>
</dbReference>
<reference evidence="2 3" key="1">
    <citation type="submission" date="2014-10" db="EMBL/GenBank/DDBJ databases">
        <title>Genome sequence of Micropolyspora internatus JCM3315.</title>
        <authorList>
            <person name="Shin S.-K."/>
            <person name="Yi H."/>
        </authorList>
    </citation>
    <scope>NUCLEOTIDE SEQUENCE [LARGE SCALE GENOMIC DNA]</scope>
    <source>
        <strain evidence="2 3">JCM 3315</strain>
    </source>
</reference>
<keyword evidence="1" id="KW-0812">Transmembrane</keyword>
<organism evidence="2 3">
    <name type="scientific">Saccharomonospora viridis</name>
    <dbReference type="NCBI Taxonomy" id="1852"/>
    <lineage>
        <taxon>Bacteria</taxon>
        <taxon>Bacillati</taxon>
        <taxon>Actinomycetota</taxon>
        <taxon>Actinomycetes</taxon>
        <taxon>Pseudonocardiales</taxon>
        <taxon>Pseudonocardiaceae</taxon>
        <taxon>Saccharomonospora</taxon>
    </lineage>
</organism>
<protein>
    <recommendedName>
        <fullName evidence="4">DUF3592 domain-containing protein</fullName>
    </recommendedName>
</protein>
<dbReference type="RefSeq" id="WP_012795901.1">
    <property type="nucleotide sequence ID" value="NZ_CALJZO010000093.1"/>
</dbReference>
<sequence length="309" mass="33089">MTFGDILPAFIVVGYLAVVGLGTLGSKLRRNAGVPDPNDPDTVPTQPLSLAAIAAAQARSGPTPETQHRIGTTCVALAWVLGIATTLTWGVAAVGWGGLLTILLMLVIGPAVLIFLFTLLGRLRRQRAGGRVKAVWPWMLLGAFGVCALVGSAHLVFNGASHYLGYAKEVDLYVTESGERIYRTNPRTGGVHPRSRHQKQDVVSGTYTEDGETHYIENARWFESPLPAEGETVRISIAPLWPNPVIAGNTDAMMLLIPGAVTGVLGGVLMWMAARERNGGNGSGRAPVHAPNYPMNRNYPTKQNWGTYS</sequence>
<feature type="transmembrane region" description="Helical" evidence="1">
    <location>
        <begin position="74"/>
        <end position="96"/>
    </location>
</feature>
<proteinExistence type="predicted"/>